<evidence type="ECO:0000313" key="6">
    <source>
        <dbReference type="Proteomes" id="UP000317593"/>
    </source>
</evidence>
<comment type="cofactor">
    <cofactor evidence="3">
        <name>Zn(2+)</name>
        <dbReference type="ChEBI" id="CHEBI:29105"/>
    </cofactor>
    <text evidence="3">Binds 1 divalent metal cation per subunit.</text>
</comment>
<gene>
    <name evidence="5" type="ORF">SAMN06265218_106152</name>
</gene>
<dbReference type="InterPro" id="IPR013658">
    <property type="entry name" value="SGL"/>
</dbReference>
<name>A0A521CK84_9BACT</name>
<feature type="binding site" evidence="3">
    <location>
        <position position="266"/>
    </location>
    <ligand>
        <name>a divalent metal cation</name>
        <dbReference type="ChEBI" id="CHEBI:60240"/>
    </ligand>
</feature>
<dbReference type="GO" id="GO:0046872">
    <property type="term" value="F:metal ion binding"/>
    <property type="evidence" value="ECO:0007669"/>
    <property type="project" value="UniProtKB-KW"/>
</dbReference>
<dbReference type="GO" id="GO:0016787">
    <property type="term" value="F:hydrolase activity"/>
    <property type="evidence" value="ECO:0007669"/>
    <property type="project" value="UniProtKB-KW"/>
</dbReference>
<dbReference type="InterPro" id="IPR051262">
    <property type="entry name" value="SMP-30/CGR1_Lactonase"/>
</dbReference>
<dbReference type="PANTHER" id="PTHR47572:SF4">
    <property type="entry name" value="LACTONASE DRP35"/>
    <property type="match status" value="1"/>
</dbReference>
<dbReference type="InterPro" id="IPR011042">
    <property type="entry name" value="6-blade_b-propeller_TolB-like"/>
</dbReference>
<proteinExistence type="predicted"/>
<feature type="domain" description="SMP-30/Gluconolactonase/LRE-like region" evidence="4">
    <location>
        <begin position="107"/>
        <end position="373"/>
    </location>
</feature>
<feature type="binding site" evidence="3">
    <location>
        <position position="109"/>
    </location>
    <ligand>
        <name>a divalent metal cation</name>
        <dbReference type="ChEBI" id="CHEBI:60240"/>
    </ligand>
</feature>
<evidence type="ECO:0000256" key="2">
    <source>
        <dbReference type="PIRSR" id="PIRSR605511-1"/>
    </source>
</evidence>
<dbReference type="AlphaFoldDB" id="A0A521CK84"/>
<reference evidence="5 6" key="1">
    <citation type="submission" date="2017-05" db="EMBL/GenBank/DDBJ databases">
        <authorList>
            <person name="Varghese N."/>
            <person name="Submissions S."/>
        </authorList>
    </citation>
    <scope>NUCLEOTIDE SEQUENCE [LARGE SCALE GENOMIC DNA]</scope>
    <source>
        <strain evidence="5 6">DSM 21194</strain>
    </source>
</reference>
<dbReference type="PANTHER" id="PTHR47572">
    <property type="entry name" value="LIPOPROTEIN-RELATED"/>
    <property type="match status" value="1"/>
</dbReference>
<organism evidence="5 6">
    <name type="scientific">Fodinibius sediminis</name>
    <dbReference type="NCBI Taxonomy" id="1214077"/>
    <lineage>
        <taxon>Bacteria</taxon>
        <taxon>Pseudomonadati</taxon>
        <taxon>Balneolota</taxon>
        <taxon>Balneolia</taxon>
        <taxon>Balneolales</taxon>
        <taxon>Balneolaceae</taxon>
        <taxon>Fodinibius</taxon>
    </lineage>
</organism>
<keyword evidence="1" id="KW-0378">Hydrolase</keyword>
<keyword evidence="3" id="KW-0479">Metal-binding</keyword>
<dbReference type="InterPro" id="IPR005511">
    <property type="entry name" value="SMP-30"/>
</dbReference>
<dbReference type="SUPFAM" id="SSF63829">
    <property type="entry name" value="Calcium-dependent phosphotriesterase"/>
    <property type="match status" value="1"/>
</dbReference>
<sequence length="383" mass="41712">MVLCTRTGNGDNISLLRPSSAPHQIRPVTNHATATLQFMKPYTVLLALLLLTGCGAQPETENNLKPEEADTTAAPEMIGSIEQLKPELAELLDPESRLEVLGTGYAWSEGPLWVPEHQFLLFSDIPNNVVYKWKETEGISEYLKPSGYTGQRERGGEMGSNGLIIGRDGSLLLAQHGDRRIARMDAPLTDPAPRFVTLADSFQNKKINTPNDLVQHSNGSIYFTDPPYGFEQQGDDPAQELGFQGVYRLSPEGNLTLVTDELDRPNGVALSPDEKTLYVGNSSGTNPLWMAFDVDEDGHTSNGRIFLEPREVVDQPGGPDGMDVDAQGNIYSTGPGGVWVITPDANVLGIIKTGRATSNCTLGNDGKMLYITADDYLLRLPLK</sequence>
<evidence type="ECO:0000256" key="3">
    <source>
        <dbReference type="PIRSR" id="PIRSR605511-2"/>
    </source>
</evidence>
<dbReference type="PRINTS" id="PR01790">
    <property type="entry name" value="SMP30FAMILY"/>
</dbReference>
<dbReference type="Pfam" id="PF08450">
    <property type="entry name" value="SGL"/>
    <property type="match status" value="1"/>
</dbReference>
<dbReference type="EMBL" id="FXTH01000006">
    <property type="protein sequence ID" value="SMO59834.1"/>
    <property type="molecule type" value="Genomic_DNA"/>
</dbReference>
<evidence type="ECO:0000256" key="1">
    <source>
        <dbReference type="ARBA" id="ARBA00022801"/>
    </source>
</evidence>
<accession>A0A521CK84</accession>
<keyword evidence="6" id="KW-1185">Reference proteome</keyword>
<keyword evidence="3" id="KW-0862">Zinc</keyword>
<feature type="binding site" evidence="3">
    <location>
        <position position="320"/>
    </location>
    <ligand>
        <name>a divalent metal cation</name>
        <dbReference type="ChEBI" id="CHEBI:60240"/>
    </ligand>
</feature>
<protein>
    <submittedName>
        <fullName evidence="5">Gluconolactonase</fullName>
    </submittedName>
</protein>
<feature type="binding site" evidence="3">
    <location>
        <position position="211"/>
    </location>
    <ligand>
        <name>substrate</name>
    </ligand>
</feature>
<evidence type="ECO:0000259" key="4">
    <source>
        <dbReference type="Pfam" id="PF08450"/>
    </source>
</evidence>
<evidence type="ECO:0000313" key="5">
    <source>
        <dbReference type="EMBL" id="SMO59834.1"/>
    </source>
</evidence>
<feature type="active site" description="Proton donor/acceptor" evidence="2">
    <location>
        <position position="320"/>
    </location>
</feature>
<dbReference type="Proteomes" id="UP000317593">
    <property type="component" value="Unassembled WGS sequence"/>
</dbReference>
<dbReference type="Gene3D" id="2.120.10.30">
    <property type="entry name" value="TolB, C-terminal domain"/>
    <property type="match status" value="1"/>
</dbReference>